<organism evidence="1 2">
    <name type="scientific">Taxus chinensis</name>
    <name type="common">Chinese yew</name>
    <name type="synonym">Taxus wallichiana var. chinensis</name>
    <dbReference type="NCBI Taxonomy" id="29808"/>
    <lineage>
        <taxon>Eukaryota</taxon>
        <taxon>Viridiplantae</taxon>
        <taxon>Streptophyta</taxon>
        <taxon>Embryophyta</taxon>
        <taxon>Tracheophyta</taxon>
        <taxon>Spermatophyta</taxon>
        <taxon>Pinopsida</taxon>
        <taxon>Pinidae</taxon>
        <taxon>Conifers II</taxon>
        <taxon>Cupressales</taxon>
        <taxon>Taxaceae</taxon>
        <taxon>Taxus</taxon>
    </lineage>
</organism>
<sequence>MTQSVDMVKDAPLAHGKGCRHKQRCAFGARKRMSTQMRMPLWCTEGDVDTDADAPLAHRRRCRHSECWQEADPEPDIKMAITFDWELGFTQ</sequence>
<reference evidence="1 2" key="1">
    <citation type="journal article" date="2021" name="Nat. Plants">
        <title>The Taxus genome provides insights into paclitaxel biosynthesis.</title>
        <authorList>
            <person name="Xiong X."/>
            <person name="Gou J."/>
            <person name="Liao Q."/>
            <person name="Li Y."/>
            <person name="Zhou Q."/>
            <person name="Bi G."/>
            <person name="Li C."/>
            <person name="Du R."/>
            <person name="Wang X."/>
            <person name="Sun T."/>
            <person name="Guo L."/>
            <person name="Liang H."/>
            <person name="Lu P."/>
            <person name="Wu Y."/>
            <person name="Zhang Z."/>
            <person name="Ro D.K."/>
            <person name="Shang Y."/>
            <person name="Huang S."/>
            <person name="Yan J."/>
        </authorList>
    </citation>
    <scope>NUCLEOTIDE SEQUENCE [LARGE SCALE GENOMIC DNA]</scope>
    <source>
        <strain evidence="1">Ta-2019</strain>
    </source>
</reference>
<keyword evidence="2" id="KW-1185">Reference proteome</keyword>
<evidence type="ECO:0000313" key="1">
    <source>
        <dbReference type="EMBL" id="KAH9324800.1"/>
    </source>
</evidence>
<dbReference type="EMBL" id="JAHRHJ020000002">
    <property type="protein sequence ID" value="KAH9324800.1"/>
    <property type="molecule type" value="Genomic_DNA"/>
</dbReference>
<dbReference type="Proteomes" id="UP000824469">
    <property type="component" value="Unassembled WGS sequence"/>
</dbReference>
<evidence type="ECO:0000313" key="2">
    <source>
        <dbReference type="Proteomes" id="UP000824469"/>
    </source>
</evidence>
<gene>
    <name evidence="1" type="ORF">KI387_004978</name>
</gene>
<name>A0AA38LJA9_TAXCH</name>
<accession>A0AA38LJA9</accession>
<protein>
    <submittedName>
        <fullName evidence="1">Uncharacterized protein</fullName>
    </submittedName>
</protein>
<comment type="caution">
    <text evidence="1">The sequence shown here is derived from an EMBL/GenBank/DDBJ whole genome shotgun (WGS) entry which is preliminary data.</text>
</comment>
<dbReference type="AlphaFoldDB" id="A0AA38LJA9"/>
<proteinExistence type="predicted"/>
<feature type="non-terminal residue" evidence="1">
    <location>
        <position position="91"/>
    </location>
</feature>